<dbReference type="PANTHER" id="PTHR11079">
    <property type="entry name" value="CYTOSINE DEAMINASE FAMILY MEMBER"/>
    <property type="match status" value="1"/>
</dbReference>
<organism evidence="10 11">
    <name type="scientific">Pseudacidovorax intermedius</name>
    <dbReference type="NCBI Taxonomy" id="433924"/>
    <lineage>
        <taxon>Bacteria</taxon>
        <taxon>Pseudomonadati</taxon>
        <taxon>Pseudomonadota</taxon>
        <taxon>Betaproteobacteria</taxon>
        <taxon>Burkholderiales</taxon>
        <taxon>Comamonadaceae</taxon>
        <taxon>Pseudacidovorax</taxon>
    </lineage>
</organism>
<feature type="binding site" evidence="8">
    <location>
        <position position="46"/>
    </location>
    <ligand>
        <name>Zn(2+)</name>
        <dbReference type="ChEBI" id="CHEBI:29105"/>
        <note>catalytic</note>
    </ligand>
</feature>
<feature type="domain" description="CMP/dCMP-type deaminase" evidence="9">
    <location>
        <begin position="1"/>
        <end position="107"/>
    </location>
</feature>
<dbReference type="InterPro" id="IPR000073">
    <property type="entry name" value="AB_hydrolase_1"/>
</dbReference>
<dbReference type="GO" id="GO:0052717">
    <property type="term" value="F:tRNA-specific adenosine-34 deaminase activity"/>
    <property type="evidence" value="ECO:0007669"/>
    <property type="project" value="UniProtKB-UniRule"/>
</dbReference>
<evidence type="ECO:0000256" key="4">
    <source>
        <dbReference type="ARBA" id="ARBA00022723"/>
    </source>
</evidence>
<dbReference type="PATRIC" id="fig|433924.3.peg.3491"/>
<dbReference type="PROSITE" id="PS00903">
    <property type="entry name" value="CYT_DCMP_DEAMINASES_1"/>
    <property type="match status" value="1"/>
</dbReference>
<dbReference type="EMBL" id="LDSL01000051">
    <property type="protein sequence ID" value="KTT23091.1"/>
    <property type="molecule type" value="Genomic_DNA"/>
</dbReference>
<dbReference type="Pfam" id="PF00383">
    <property type="entry name" value="dCMP_cyt_deam_1"/>
    <property type="match status" value="1"/>
</dbReference>
<comment type="similarity">
    <text evidence="1">Belongs to the cytidine and deoxycytidylate deaminase family. ADAT2 subfamily.</text>
</comment>
<name>A0A147GZF7_9BURK</name>
<dbReference type="InterPro" id="IPR028883">
    <property type="entry name" value="tRNA_aden_deaminase"/>
</dbReference>
<feature type="active site" description="Proton donor" evidence="8">
    <location>
        <position position="48"/>
    </location>
</feature>
<keyword evidence="6 8" id="KW-0862">Zinc</keyword>
<dbReference type="Proteomes" id="UP000072741">
    <property type="component" value="Unassembled WGS sequence"/>
</dbReference>
<evidence type="ECO:0000313" key="11">
    <source>
        <dbReference type="Proteomes" id="UP000072741"/>
    </source>
</evidence>
<evidence type="ECO:0000256" key="8">
    <source>
        <dbReference type="HAMAP-Rule" id="MF_00972"/>
    </source>
</evidence>
<comment type="catalytic activity">
    <reaction evidence="7 8">
        <text>adenosine(34) in tRNA + H2O + H(+) = inosine(34) in tRNA + NH4(+)</text>
        <dbReference type="Rhea" id="RHEA:43168"/>
        <dbReference type="Rhea" id="RHEA-COMP:10373"/>
        <dbReference type="Rhea" id="RHEA-COMP:10374"/>
        <dbReference type="ChEBI" id="CHEBI:15377"/>
        <dbReference type="ChEBI" id="CHEBI:15378"/>
        <dbReference type="ChEBI" id="CHEBI:28938"/>
        <dbReference type="ChEBI" id="CHEBI:74411"/>
        <dbReference type="ChEBI" id="CHEBI:82852"/>
        <dbReference type="EC" id="3.5.4.33"/>
    </reaction>
</comment>
<dbReference type="FunFam" id="3.40.140.10:FF:000005">
    <property type="entry name" value="tRNA-specific adenosine deaminase"/>
    <property type="match status" value="1"/>
</dbReference>
<dbReference type="NCBIfam" id="NF008113">
    <property type="entry name" value="PRK10860.1"/>
    <property type="match status" value="1"/>
</dbReference>
<evidence type="ECO:0000256" key="1">
    <source>
        <dbReference type="ARBA" id="ARBA00010669"/>
    </source>
</evidence>
<dbReference type="CDD" id="cd01285">
    <property type="entry name" value="nucleoside_deaminase"/>
    <property type="match status" value="1"/>
</dbReference>
<evidence type="ECO:0000256" key="7">
    <source>
        <dbReference type="ARBA" id="ARBA00048045"/>
    </source>
</evidence>
<dbReference type="AlphaFoldDB" id="A0A147GZF7"/>
<sequence>MALALDEARAAADAGEVPVGAVLVRDGRVVATGRNAPVATCDPSAHAEMAALRAGGQALGNYRLDGCTLYVTLEPCAMCAGAMLHARLARVVYGAPDVRTGAAGSVLDLFGIGPLNHQTAVAGGVMAEDCGALLQDFFRARRAQARSQAQPVRDDALRTPESRFAGLDGPHAFASALPALAGLRLAYADHGPGVDGDAPPPASAGQPPAVLCLHGPGQWGHLFRHLPAHLPDRRLLVPDLIGFGRSDKPKREAAHALDWHAQVLQEWLAALQAGPVGLLFYADMAPLAEALAQRGVLAGPRLAMPAELLAVRGDAATAAARAWAAPFPDRGHAAALRAFARRRRPEVQDLGPDAAAALAARWRRAEAAAVAGGRVGYSRG</sequence>
<dbReference type="Gene3D" id="3.40.50.1820">
    <property type="entry name" value="alpha/beta hydrolase"/>
    <property type="match status" value="1"/>
</dbReference>
<dbReference type="HAMAP" id="MF_00972">
    <property type="entry name" value="tRNA_aden_deaminase"/>
    <property type="match status" value="1"/>
</dbReference>
<feature type="binding site" evidence="8">
    <location>
        <position position="79"/>
    </location>
    <ligand>
        <name>Zn(2+)</name>
        <dbReference type="ChEBI" id="CHEBI:29105"/>
        <note>catalytic</note>
    </ligand>
</feature>
<keyword evidence="5 8" id="KW-0378">Hydrolase</keyword>
<dbReference type="SUPFAM" id="SSF53474">
    <property type="entry name" value="alpha/beta-Hydrolases"/>
    <property type="match status" value="1"/>
</dbReference>
<dbReference type="InterPro" id="IPR029058">
    <property type="entry name" value="AB_hydrolase_fold"/>
</dbReference>
<dbReference type="EC" id="3.5.4.33" evidence="8"/>
<protein>
    <recommendedName>
        <fullName evidence="8">tRNA-specific adenosine deaminase</fullName>
        <ecNumber evidence="8">3.5.4.33</ecNumber>
    </recommendedName>
</protein>
<evidence type="ECO:0000256" key="6">
    <source>
        <dbReference type="ARBA" id="ARBA00022833"/>
    </source>
</evidence>
<evidence type="ECO:0000256" key="5">
    <source>
        <dbReference type="ARBA" id="ARBA00022801"/>
    </source>
</evidence>
<accession>A0A147GZF7</accession>
<evidence type="ECO:0000259" key="9">
    <source>
        <dbReference type="PROSITE" id="PS51747"/>
    </source>
</evidence>
<dbReference type="Pfam" id="PF00561">
    <property type="entry name" value="Abhydrolase_1"/>
    <property type="match status" value="1"/>
</dbReference>
<proteinExistence type="inferred from homology"/>
<keyword evidence="3 8" id="KW-0819">tRNA processing</keyword>
<keyword evidence="4 8" id="KW-0479">Metal-binding</keyword>
<evidence type="ECO:0000256" key="2">
    <source>
        <dbReference type="ARBA" id="ARBA00011738"/>
    </source>
</evidence>
<comment type="subunit">
    <text evidence="2 8">Homodimer.</text>
</comment>
<dbReference type="Gene3D" id="3.40.140.10">
    <property type="entry name" value="Cytidine Deaminase, domain 2"/>
    <property type="match status" value="1"/>
</dbReference>
<comment type="cofactor">
    <cofactor evidence="8">
        <name>Zn(2+)</name>
        <dbReference type="ChEBI" id="CHEBI:29105"/>
    </cofactor>
    <text evidence="8">Binds 1 zinc ion per subunit.</text>
</comment>
<evidence type="ECO:0000256" key="3">
    <source>
        <dbReference type="ARBA" id="ARBA00022694"/>
    </source>
</evidence>
<reference evidence="10 11" key="1">
    <citation type="journal article" date="2016" name="Front. Microbiol.">
        <title>Genomic Resource of Rice Seed Associated Bacteria.</title>
        <authorList>
            <person name="Midha S."/>
            <person name="Bansal K."/>
            <person name="Sharma S."/>
            <person name="Kumar N."/>
            <person name="Patil P.P."/>
            <person name="Chaudhry V."/>
            <person name="Patil P.B."/>
        </authorList>
    </citation>
    <scope>NUCLEOTIDE SEQUENCE [LARGE SCALE GENOMIC DNA]</scope>
    <source>
        <strain evidence="10 11">NS331</strain>
    </source>
</reference>
<dbReference type="PROSITE" id="PS51747">
    <property type="entry name" value="CYT_DCMP_DEAMINASES_2"/>
    <property type="match status" value="1"/>
</dbReference>
<dbReference type="GO" id="GO:0008270">
    <property type="term" value="F:zinc ion binding"/>
    <property type="evidence" value="ECO:0007669"/>
    <property type="project" value="UniProtKB-UniRule"/>
</dbReference>
<evidence type="ECO:0000313" key="10">
    <source>
        <dbReference type="EMBL" id="KTT23091.1"/>
    </source>
</evidence>
<dbReference type="GO" id="GO:0002100">
    <property type="term" value="P:tRNA wobble adenosine to inosine editing"/>
    <property type="evidence" value="ECO:0007669"/>
    <property type="project" value="UniProtKB-UniRule"/>
</dbReference>
<keyword evidence="11" id="KW-1185">Reference proteome</keyword>
<gene>
    <name evidence="8" type="primary">tadA</name>
    <name evidence="10" type="ORF">NS331_07570</name>
</gene>
<dbReference type="InterPro" id="IPR016192">
    <property type="entry name" value="APOBEC/CMP_deaminase_Zn-bd"/>
</dbReference>
<comment type="function">
    <text evidence="8">Catalyzes the deamination of adenosine to inosine at the wobble position 34 of tRNA(Arg2).</text>
</comment>
<dbReference type="InterPro" id="IPR002125">
    <property type="entry name" value="CMP_dCMP_dom"/>
</dbReference>
<dbReference type="SUPFAM" id="SSF53927">
    <property type="entry name" value="Cytidine deaminase-like"/>
    <property type="match status" value="1"/>
</dbReference>
<feature type="binding site" evidence="8">
    <location>
        <position position="76"/>
    </location>
    <ligand>
        <name>Zn(2+)</name>
        <dbReference type="ChEBI" id="CHEBI:29105"/>
        <note>catalytic</note>
    </ligand>
</feature>
<dbReference type="InterPro" id="IPR016193">
    <property type="entry name" value="Cytidine_deaminase-like"/>
</dbReference>
<dbReference type="PANTHER" id="PTHR11079:SF202">
    <property type="entry name" value="TRNA-SPECIFIC ADENOSINE DEAMINASE"/>
    <property type="match status" value="1"/>
</dbReference>
<comment type="caution">
    <text evidence="10">The sequence shown here is derived from an EMBL/GenBank/DDBJ whole genome shotgun (WGS) entry which is preliminary data.</text>
</comment>